<dbReference type="OrthoDB" id="9781261at2"/>
<dbReference type="InterPro" id="IPR014222">
    <property type="entry name" value="Cyt_c_oxidase_su2"/>
</dbReference>
<feature type="signal peptide" evidence="17">
    <location>
        <begin position="1"/>
        <end position="29"/>
    </location>
</feature>
<evidence type="ECO:0000256" key="3">
    <source>
        <dbReference type="ARBA" id="ARBA00022448"/>
    </source>
</evidence>
<evidence type="ECO:0000259" key="18">
    <source>
        <dbReference type="PROSITE" id="PS50857"/>
    </source>
</evidence>
<evidence type="ECO:0000256" key="5">
    <source>
        <dbReference type="ARBA" id="ARBA00022692"/>
    </source>
</evidence>
<keyword evidence="17" id="KW-0732">Signal</keyword>
<reference evidence="20 21" key="1">
    <citation type="submission" date="2018-05" db="EMBL/GenBank/DDBJ databases">
        <title>Complete Genome Sequence of Methylobacterium sp. 17Sr1-43.</title>
        <authorList>
            <person name="Srinivasan S."/>
        </authorList>
    </citation>
    <scope>NUCLEOTIDE SEQUENCE [LARGE SCALE GENOMIC DNA]</scope>
    <source>
        <strain evidence="20 21">17Sr1-43</strain>
    </source>
</reference>
<dbReference type="SUPFAM" id="SSF49503">
    <property type="entry name" value="Cupredoxins"/>
    <property type="match status" value="1"/>
</dbReference>
<feature type="transmembrane region" description="Helical" evidence="16">
    <location>
        <begin position="101"/>
        <end position="122"/>
    </location>
</feature>
<evidence type="ECO:0000256" key="16">
    <source>
        <dbReference type="SAM" id="Phobius"/>
    </source>
</evidence>
<dbReference type="PANTHER" id="PTHR22888:SF9">
    <property type="entry name" value="CYTOCHROME C OXIDASE SUBUNIT 2"/>
    <property type="match status" value="1"/>
</dbReference>
<keyword evidence="3 14" id="KW-0813">Transport</keyword>
<dbReference type="KEGG" id="meti:DK427_25230"/>
<dbReference type="Proteomes" id="UP000246058">
    <property type="component" value="Chromosome"/>
</dbReference>
<dbReference type="GO" id="GO:0004129">
    <property type="term" value="F:cytochrome-c oxidase activity"/>
    <property type="evidence" value="ECO:0007669"/>
    <property type="project" value="UniProtKB-EC"/>
</dbReference>
<name>A0A2U8VXZ2_9HYPH</name>
<evidence type="ECO:0000259" key="19">
    <source>
        <dbReference type="PROSITE" id="PS50999"/>
    </source>
</evidence>
<dbReference type="PRINTS" id="PR01166">
    <property type="entry name" value="CYCOXIDASEII"/>
</dbReference>
<keyword evidence="8 14" id="KW-0249">Electron transport</keyword>
<evidence type="ECO:0000256" key="4">
    <source>
        <dbReference type="ARBA" id="ARBA00022660"/>
    </source>
</evidence>
<keyword evidence="21" id="KW-1185">Reference proteome</keyword>
<protein>
    <recommendedName>
        <fullName evidence="15">Cytochrome c oxidase subunit 2</fullName>
        <ecNumber evidence="15">7.1.1.9</ecNumber>
    </recommendedName>
</protein>
<comment type="function">
    <text evidence="12 15">Subunits I and II form the functional core of the enzyme complex. Electrons originating in cytochrome c are transferred via heme a and Cu(A) to the binuclear center formed by heme a3 and Cu(B).</text>
</comment>
<dbReference type="PROSITE" id="PS00078">
    <property type="entry name" value="COX2"/>
    <property type="match status" value="1"/>
</dbReference>
<evidence type="ECO:0000256" key="7">
    <source>
        <dbReference type="ARBA" id="ARBA00022967"/>
    </source>
</evidence>
<keyword evidence="6 15" id="KW-0479">Metal-binding</keyword>
<dbReference type="AlphaFoldDB" id="A0A2U8VXZ2"/>
<keyword evidence="11 16" id="KW-0472">Membrane</keyword>
<dbReference type="GO" id="GO:0042773">
    <property type="term" value="P:ATP synthesis coupled electron transport"/>
    <property type="evidence" value="ECO:0007669"/>
    <property type="project" value="TreeGrafter"/>
</dbReference>
<comment type="subcellular location">
    <subcellularLocation>
        <location evidence="14">Cell membrane</location>
        <topology evidence="14">Multi-pass membrane protein</topology>
    </subcellularLocation>
    <subcellularLocation>
        <location evidence="1">Membrane</location>
        <topology evidence="1">Multi-pass membrane protein</topology>
    </subcellularLocation>
</comment>
<accession>A0A2U8VXZ2</accession>
<evidence type="ECO:0000313" key="20">
    <source>
        <dbReference type="EMBL" id="AWN38623.1"/>
    </source>
</evidence>
<evidence type="ECO:0000256" key="15">
    <source>
        <dbReference type="RuleBase" id="RU004024"/>
    </source>
</evidence>
<dbReference type="InterPro" id="IPR001505">
    <property type="entry name" value="Copper_CuA"/>
</dbReference>
<comment type="similarity">
    <text evidence="2 14">Belongs to the cytochrome c oxidase subunit 2 family.</text>
</comment>
<dbReference type="GO" id="GO:0005507">
    <property type="term" value="F:copper ion binding"/>
    <property type="evidence" value="ECO:0007669"/>
    <property type="project" value="InterPro"/>
</dbReference>
<dbReference type="Pfam" id="PF02790">
    <property type="entry name" value="COX2_TM"/>
    <property type="match status" value="1"/>
</dbReference>
<dbReference type="GO" id="GO:0005886">
    <property type="term" value="C:plasma membrane"/>
    <property type="evidence" value="ECO:0007669"/>
    <property type="project" value="UniProtKB-SubCell"/>
</dbReference>
<dbReference type="GO" id="GO:0016491">
    <property type="term" value="F:oxidoreductase activity"/>
    <property type="evidence" value="ECO:0007669"/>
    <property type="project" value="InterPro"/>
</dbReference>
<dbReference type="InterPro" id="IPR045187">
    <property type="entry name" value="CcO_II"/>
</dbReference>
<keyword evidence="9 16" id="KW-1133">Transmembrane helix</keyword>
<evidence type="ECO:0000256" key="2">
    <source>
        <dbReference type="ARBA" id="ARBA00007866"/>
    </source>
</evidence>
<keyword evidence="5 14" id="KW-0812">Transmembrane</keyword>
<organism evidence="20 21">
    <name type="scientific">Methylobacterium radiodurans</name>
    <dbReference type="NCBI Taxonomy" id="2202828"/>
    <lineage>
        <taxon>Bacteria</taxon>
        <taxon>Pseudomonadati</taxon>
        <taxon>Pseudomonadota</taxon>
        <taxon>Alphaproteobacteria</taxon>
        <taxon>Hyphomicrobiales</taxon>
        <taxon>Methylobacteriaceae</taxon>
        <taxon>Methylobacterium</taxon>
    </lineage>
</organism>
<gene>
    <name evidence="20" type="primary">coxB</name>
    <name evidence="20" type="ORF">DK427_25230</name>
</gene>
<proteinExistence type="inferred from homology"/>
<dbReference type="InterPro" id="IPR008972">
    <property type="entry name" value="Cupredoxin"/>
</dbReference>
<dbReference type="Gene3D" id="1.10.287.90">
    <property type="match status" value="1"/>
</dbReference>
<dbReference type="InterPro" id="IPR036257">
    <property type="entry name" value="Cyt_c_oxidase_su2_TM_sf"/>
</dbReference>
<dbReference type="EC" id="7.1.1.9" evidence="15"/>
<dbReference type="Gene3D" id="2.60.40.420">
    <property type="entry name" value="Cupredoxins - blue copper proteins"/>
    <property type="match status" value="1"/>
</dbReference>
<keyword evidence="10 15" id="KW-0186">Copper</keyword>
<feature type="domain" description="Cytochrome oxidase subunit II copper A binding" evidence="18">
    <location>
        <begin position="130"/>
        <end position="261"/>
    </location>
</feature>
<feature type="domain" description="Cytochrome oxidase subunit II transmembrane region profile" evidence="19">
    <location>
        <begin position="34"/>
        <end position="129"/>
    </location>
</feature>
<dbReference type="PROSITE" id="PS50857">
    <property type="entry name" value="COX2_CUA"/>
    <property type="match status" value="1"/>
</dbReference>
<comment type="cofactor">
    <cofactor evidence="15">
        <name>Cu cation</name>
        <dbReference type="ChEBI" id="CHEBI:23378"/>
    </cofactor>
    <text evidence="15">Binds a copper A center.</text>
</comment>
<keyword evidence="7" id="KW-1278">Translocase</keyword>
<evidence type="ECO:0000256" key="14">
    <source>
        <dbReference type="RuleBase" id="RU000456"/>
    </source>
</evidence>
<dbReference type="PANTHER" id="PTHR22888">
    <property type="entry name" value="CYTOCHROME C OXIDASE, SUBUNIT II"/>
    <property type="match status" value="1"/>
</dbReference>
<feature type="chain" id="PRO_5015917849" description="Cytochrome c oxidase subunit 2" evidence="17">
    <location>
        <begin position="30"/>
        <end position="279"/>
    </location>
</feature>
<evidence type="ECO:0000256" key="12">
    <source>
        <dbReference type="ARBA" id="ARBA00024688"/>
    </source>
</evidence>
<comment type="catalytic activity">
    <reaction evidence="13 15">
        <text>4 Fe(II)-[cytochrome c] + O2 + 8 H(+)(in) = 4 Fe(III)-[cytochrome c] + 2 H2O + 4 H(+)(out)</text>
        <dbReference type="Rhea" id="RHEA:11436"/>
        <dbReference type="Rhea" id="RHEA-COMP:10350"/>
        <dbReference type="Rhea" id="RHEA-COMP:14399"/>
        <dbReference type="ChEBI" id="CHEBI:15377"/>
        <dbReference type="ChEBI" id="CHEBI:15378"/>
        <dbReference type="ChEBI" id="CHEBI:15379"/>
        <dbReference type="ChEBI" id="CHEBI:29033"/>
        <dbReference type="ChEBI" id="CHEBI:29034"/>
        <dbReference type="EC" id="7.1.1.9"/>
    </reaction>
</comment>
<sequence length="279" mass="31221">MRTARTKTPFLSGVAGLGALLVTSSQTFAAGIGQPVPWQMDRQVAVTENARDIHAFEHWMHWLSLGISLFVLGLILWCIFRFGEKRNPTPSKTTHNTAIEIAWTIVPVLILVAVAIPSFRLLRTQLSDPKADVMIKVIGHAWYWSYEYPQTDQGGGFTFDANLDEDKQPKLLATDNDMVVPVNKVVKIQVTSTDVLHSWALPSFGFKIDAITGRLNQAWFKADKEGTYHGQCSELCGQRHAYMPITVRVVSEEAYAQWLTEAKTKYARLDDGSKLADAR</sequence>
<dbReference type="EMBL" id="CP029551">
    <property type="protein sequence ID" value="AWN38623.1"/>
    <property type="molecule type" value="Genomic_DNA"/>
</dbReference>
<dbReference type="InterPro" id="IPR011759">
    <property type="entry name" value="Cyt_c_oxidase_su2_TM_dom"/>
</dbReference>
<evidence type="ECO:0000256" key="10">
    <source>
        <dbReference type="ARBA" id="ARBA00023008"/>
    </source>
</evidence>
<evidence type="ECO:0000256" key="9">
    <source>
        <dbReference type="ARBA" id="ARBA00022989"/>
    </source>
</evidence>
<dbReference type="NCBIfam" id="TIGR02866">
    <property type="entry name" value="CoxB"/>
    <property type="match status" value="1"/>
</dbReference>
<evidence type="ECO:0000256" key="6">
    <source>
        <dbReference type="ARBA" id="ARBA00022723"/>
    </source>
</evidence>
<evidence type="ECO:0000256" key="1">
    <source>
        <dbReference type="ARBA" id="ARBA00004141"/>
    </source>
</evidence>
<evidence type="ECO:0000256" key="13">
    <source>
        <dbReference type="ARBA" id="ARBA00047816"/>
    </source>
</evidence>
<evidence type="ECO:0000313" key="21">
    <source>
        <dbReference type="Proteomes" id="UP000246058"/>
    </source>
</evidence>
<dbReference type="SUPFAM" id="SSF81464">
    <property type="entry name" value="Cytochrome c oxidase subunit II-like, transmembrane region"/>
    <property type="match status" value="1"/>
</dbReference>
<dbReference type="PROSITE" id="PS50999">
    <property type="entry name" value="COX2_TM"/>
    <property type="match status" value="1"/>
</dbReference>
<evidence type="ECO:0000256" key="11">
    <source>
        <dbReference type="ARBA" id="ARBA00023136"/>
    </source>
</evidence>
<dbReference type="Pfam" id="PF00116">
    <property type="entry name" value="COX2"/>
    <property type="match status" value="1"/>
</dbReference>
<keyword evidence="4 14" id="KW-0679">Respiratory chain</keyword>
<dbReference type="RefSeq" id="WP_109953779.1">
    <property type="nucleotide sequence ID" value="NZ_CP029551.1"/>
</dbReference>
<evidence type="ECO:0000256" key="17">
    <source>
        <dbReference type="SAM" id="SignalP"/>
    </source>
</evidence>
<evidence type="ECO:0000256" key="8">
    <source>
        <dbReference type="ARBA" id="ARBA00022982"/>
    </source>
</evidence>
<dbReference type="InterPro" id="IPR002429">
    <property type="entry name" value="CcO_II-like_C"/>
</dbReference>
<feature type="transmembrane region" description="Helical" evidence="16">
    <location>
        <begin position="59"/>
        <end position="80"/>
    </location>
</feature>